<dbReference type="AlphaFoldDB" id="F4L4T4"/>
<dbReference type="KEGG" id="hhy:Halhy_5206"/>
<dbReference type="RefSeq" id="WP_013767567.1">
    <property type="nucleotide sequence ID" value="NC_015510.1"/>
</dbReference>
<dbReference type="Pfam" id="PF20256">
    <property type="entry name" value="MoCoBD_2"/>
    <property type="match status" value="2"/>
</dbReference>
<dbReference type="Gene3D" id="3.90.1170.50">
    <property type="entry name" value="Aldehyde oxidase/xanthine dehydrogenase, a/b hammerhead"/>
    <property type="match status" value="1"/>
</dbReference>
<keyword evidence="3" id="KW-1185">Reference proteome</keyword>
<evidence type="ECO:0000313" key="2">
    <source>
        <dbReference type="EMBL" id="AEE53032.1"/>
    </source>
</evidence>
<dbReference type="GO" id="GO:0047113">
    <property type="term" value="F:aldehyde dehydrogenase (quinone) activity"/>
    <property type="evidence" value="ECO:0007669"/>
    <property type="project" value="UniProtKB-EC"/>
</dbReference>
<dbReference type="InterPro" id="IPR012368">
    <property type="entry name" value="OxRdtase_Mopterin-bd_su_IorB"/>
</dbReference>
<dbReference type="PANTHER" id="PTHR47495:SF2">
    <property type="entry name" value="ALDEHYDE DEHYDROGENASE"/>
    <property type="match status" value="1"/>
</dbReference>
<dbReference type="PIRSF" id="PIRSF036389">
    <property type="entry name" value="IOR_B"/>
    <property type="match status" value="1"/>
</dbReference>
<proteinExistence type="predicted"/>
<dbReference type="Pfam" id="PF02738">
    <property type="entry name" value="MoCoBD_1"/>
    <property type="match status" value="1"/>
</dbReference>
<dbReference type="SMART" id="SM01008">
    <property type="entry name" value="Ald_Xan_dh_C"/>
    <property type="match status" value="1"/>
</dbReference>
<feature type="domain" description="Aldehyde oxidase/xanthine dehydrogenase a/b hammerhead" evidence="1">
    <location>
        <begin position="218"/>
        <end position="296"/>
    </location>
</feature>
<protein>
    <submittedName>
        <fullName evidence="2">Aldehyde dehydrogenase (Pyrroloquinoline-quinone)</fullName>
        <ecNumber evidence="2">1.2.5.2</ecNumber>
    </submittedName>
</protein>
<dbReference type="InterPro" id="IPR006311">
    <property type="entry name" value="TAT_signal"/>
</dbReference>
<keyword evidence="2" id="KW-0560">Oxidoreductase</keyword>
<dbReference type="InterPro" id="IPR052516">
    <property type="entry name" value="N-heterocyclic_Hydroxylase"/>
</dbReference>
<dbReference type="PANTHER" id="PTHR47495">
    <property type="entry name" value="ALDEHYDE DEHYDROGENASE"/>
    <property type="match status" value="1"/>
</dbReference>
<gene>
    <name evidence="2" type="ordered locus">Halhy_5206</name>
</gene>
<dbReference type="EC" id="1.2.5.2" evidence="2"/>
<accession>F4L4T4</accession>
<dbReference type="InterPro" id="IPR000674">
    <property type="entry name" value="Ald_Oxase/Xan_DH_a/b"/>
</dbReference>
<sequence length="726" mass="78478">MSAKANSNKRPFSRRKFLRRTAVVLGGSIVAGYLGCSPTRRYLAQTVEGMDFPAVISSMKPDFWFQVLSDNSILFKSPKIEMGQNVITGLAMLAAEELEIPLERIKVEHASTSSGIIDSLGTGGSNSTLALYIPVREVAATMREMLKTAAAEQWGVALSSVAAKDGVLSSGDKTMTYAEIAESTTEWKTPKTPKLKPSSAFKYVGKTVKRIDLQEKVMGTALYTIDHERNGLLHAVTLECPYLDGKIKSIDTTEAAKMTDVVKVIQEDDLVAVVATNRYAAEMAVRKIKVEWGIPKAWQQKEIIDLVTVGQGKRVNIQDEGSARSILSSSASKVFEQAYRTPMAAHAQMETYGTLAHVENDEASIVIGTQAPGMIQGQLASALGIKKDKVDVQTPYLGGGFGRKMGHNNATQAARISKIVGAPVKLIPTREQEFQNSVYRPNTHHVLKAVFDEQGGLEAISHDQATPDMVLKDLGGNFALSLLGADWLSAGHGASILYPVKNRSTSVWNVEVPYPSGIWRSVGIFANTFAIESFMNELAHHTKQDPIEMRLKLLKGGDEINQRMSKVLEVLKVKADWAAERKPEVGRSVAICNDRKTIAAAAIEVSIVDGAIKVLKVTEVVDCGIAINPGGIHQQVEGAIMMGISAALYEEITIADGKIAASNYHEYPLATLNDVPEIQVLILENAPEPFGIGEPPLGPIAPAIAGALLDLTGKALRSLPFRLEEG</sequence>
<dbReference type="Gene3D" id="3.30.365.10">
    <property type="entry name" value="Aldehyde oxidase/xanthine dehydrogenase, molybdopterin binding domain"/>
    <property type="match status" value="4"/>
</dbReference>
<organism evidence="2 3">
    <name type="scientific">Haliscomenobacter hydrossis (strain ATCC 27775 / DSM 1100 / LMG 10767 / O)</name>
    <dbReference type="NCBI Taxonomy" id="760192"/>
    <lineage>
        <taxon>Bacteria</taxon>
        <taxon>Pseudomonadati</taxon>
        <taxon>Bacteroidota</taxon>
        <taxon>Saprospiria</taxon>
        <taxon>Saprospirales</taxon>
        <taxon>Haliscomenobacteraceae</taxon>
        <taxon>Haliscomenobacter</taxon>
    </lineage>
</organism>
<evidence type="ECO:0000313" key="3">
    <source>
        <dbReference type="Proteomes" id="UP000008461"/>
    </source>
</evidence>
<dbReference type="OrthoDB" id="9767994at2"/>
<dbReference type="STRING" id="760192.Halhy_5206"/>
<evidence type="ECO:0000259" key="1">
    <source>
        <dbReference type="SMART" id="SM01008"/>
    </source>
</evidence>
<name>F4L4T4_HALH1</name>
<dbReference type="PROSITE" id="PS51318">
    <property type="entry name" value="TAT"/>
    <property type="match status" value="1"/>
</dbReference>
<dbReference type="eggNOG" id="COG1529">
    <property type="taxonomic scope" value="Bacteria"/>
</dbReference>
<dbReference type="InterPro" id="IPR046867">
    <property type="entry name" value="AldOxase/xan_DH_MoCoBD2"/>
</dbReference>
<dbReference type="Proteomes" id="UP000008461">
    <property type="component" value="Chromosome"/>
</dbReference>
<dbReference type="EMBL" id="CP002691">
    <property type="protein sequence ID" value="AEE53032.1"/>
    <property type="molecule type" value="Genomic_DNA"/>
</dbReference>
<reference key="2">
    <citation type="submission" date="2011-04" db="EMBL/GenBank/DDBJ databases">
        <title>Complete sequence of chromosome of Haliscomenobacter hydrossis DSM 1100.</title>
        <authorList>
            <consortium name="US DOE Joint Genome Institute (JGI-PGF)"/>
            <person name="Lucas S."/>
            <person name="Han J."/>
            <person name="Lapidus A."/>
            <person name="Bruce D."/>
            <person name="Goodwin L."/>
            <person name="Pitluck S."/>
            <person name="Peters L."/>
            <person name="Kyrpides N."/>
            <person name="Mavromatis K."/>
            <person name="Ivanova N."/>
            <person name="Ovchinnikova G."/>
            <person name="Pagani I."/>
            <person name="Daligault H."/>
            <person name="Detter J.C."/>
            <person name="Han C."/>
            <person name="Land M."/>
            <person name="Hauser L."/>
            <person name="Markowitz V."/>
            <person name="Cheng J.-F."/>
            <person name="Hugenholtz P."/>
            <person name="Woyke T."/>
            <person name="Wu D."/>
            <person name="Verbarg S."/>
            <person name="Frueling A."/>
            <person name="Brambilla E."/>
            <person name="Klenk H.-P."/>
            <person name="Eisen J.A."/>
        </authorList>
    </citation>
    <scope>NUCLEOTIDE SEQUENCE</scope>
    <source>
        <strain>DSM 1100</strain>
    </source>
</reference>
<reference evidence="2 3" key="1">
    <citation type="journal article" date="2011" name="Stand. Genomic Sci.">
        <title>Complete genome sequence of Haliscomenobacter hydrossis type strain (O).</title>
        <authorList>
            <consortium name="US DOE Joint Genome Institute (JGI-PGF)"/>
            <person name="Daligault H."/>
            <person name="Lapidus A."/>
            <person name="Zeytun A."/>
            <person name="Nolan M."/>
            <person name="Lucas S."/>
            <person name="Del Rio T.G."/>
            <person name="Tice H."/>
            <person name="Cheng J.F."/>
            <person name="Tapia R."/>
            <person name="Han C."/>
            <person name="Goodwin L."/>
            <person name="Pitluck S."/>
            <person name="Liolios K."/>
            <person name="Pagani I."/>
            <person name="Ivanova N."/>
            <person name="Huntemann M."/>
            <person name="Mavromatis K."/>
            <person name="Mikhailova N."/>
            <person name="Pati A."/>
            <person name="Chen A."/>
            <person name="Palaniappan K."/>
            <person name="Land M."/>
            <person name="Hauser L."/>
            <person name="Brambilla E.M."/>
            <person name="Rohde M."/>
            <person name="Verbarg S."/>
            <person name="Goker M."/>
            <person name="Bristow J."/>
            <person name="Eisen J.A."/>
            <person name="Markowitz V."/>
            <person name="Hugenholtz P."/>
            <person name="Kyrpides N.C."/>
            <person name="Klenk H.P."/>
            <person name="Woyke T."/>
        </authorList>
    </citation>
    <scope>NUCLEOTIDE SEQUENCE [LARGE SCALE GENOMIC DNA]</scope>
    <source>
        <strain evidence="3">ATCC 27775 / DSM 1100 / LMG 10767 / O</strain>
    </source>
</reference>
<dbReference type="SUPFAM" id="SSF56003">
    <property type="entry name" value="Molybdenum cofactor-binding domain"/>
    <property type="match status" value="2"/>
</dbReference>
<dbReference type="InterPro" id="IPR037165">
    <property type="entry name" value="AldOxase/xan_DH_Mopterin-bd_sf"/>
</dbReference>
<dbReference type="InterPro" id="IPR008274">
    <property type="entry name" value="AldOxase/xan_DH_MoCoBD1"/>
</dbReference>
<dbReference type="HOGENOM" id="CLU_013917_0_0_10"/>